<dbReference type="InterPro" id="IPR050829">
    <property type="entry name" value="CorA_MIT"/>
</dbReference>
<feature type="domain" description="DUF676" evidence="8">
    <location>
        <begin position="160"/>
        <end position="264"/>
    </location>
</feature>
<keyword evidence="5 7" id="KW-0472">Membrane</keyword>
<dbReference type="SUPFAM" id="SSF144083">
    <property type="entry name" value="Magnesium transport protein CorA, transmembrane region"/>
    <property type="match status" value="1"/>
</dbReference>
<dbReference type="AlphaFoldDB" id="A0A084FVG9"/>
<name>A0A084FVG9_PSEDA</name>
<dbReference type="InterPro" id="IPR029058">
    <property type="entry name" value="AB_hydrolase_fold"/>
</dbReference>
<dbReference type="SUPFAM" id="SSF53474">
    <property type="entry name" value="alpha/beta-Hydrolases"/>
    <property type="match status" value="1"/>
</dbReference>
<dbReference type="HOGENOM" id="CLU_002786_0_0_1"/>
<reference evidence="9 10" key="1">
    <citation type="journal article" date="2014" name="Genome Announc.">
        <title>Draft genome sequence of the pathogenic fungus Scedosporium apiospermum.</title>
        <authorList>
            <person name="Vandeputte P."/>
            <person name="Ghamrawi S."/>
            <person name="Rechenmann M."/>
            <person name="Iltis A."/>
            <person name="Giraud S."/>
            <person name="Fleury M."/>
            <person name="Thornton C."/>
            <person name="Delhaes L."/>
            <person name="Meyer W."/>
            <person name="Papon N."/>
            <person name="Bouchara J.P."/>
        </authorList>
    </citation>
    <scope>NUCLEOTIDE SEQUENCE [LARGE SCALE GENOMIC DNA]</scope>
    <source>
        <strain evidence="9 10">IHEM 14462</strain>
    </source>
</reference>
<feature type="region of interest" description="Disordered" evidence="6">
    <location>
        <begin position="465"/>
        <end position="491"/>
    </location>
</feature>
<feature type="transmembrane region" description="Helical" evidence="7">
    <location>
        <begin position="1129"/>
        <end position="1154"/>
    </location>
</feature>
<evidence type="ECO:0000256" key="7">
    <source>
        <dbReference type="SAM" id="Phobius"/>
    </source>
</evidence>
<dbReference type="GO" id="GO:0016020">
    <property type="term" value="C:membrane"/>
    <property type="evidence" value="ECO:0007669"/>
    <property type="project" value="UniProtKB-SubCell"/>
</dbReference>
<feature type="transmembrane region" description="Helical" evidence="7">
    <location>
        <begin position="1095"/>
        <end position="1117"/>
    </location>
</feature>
<evidence type="ECO:0000256" key="1">
    <source>
        <dbReference type="ARBA" id="ARBA00004141"/>
    </source>
</evidence>
<feature type="region of interest" description="Disordered" evidence="6">
    <location>
        <begin position="776"/>
        <end position="834"/>
    </location>
</feature>
<accession>A0A084FVG9</accession>
<evidence type="ECO:0000256" key="6">
    <source>
        <dbReference type="SAM" id="MobiDB-lite"/>
    </source>
</evidence>
<dbReference type="InterPro" id="IPR007751">
    <property type="entry name" value="DUF676_lipase-like"/>
</dbReference>
<feature type="compositionally biased region" description="Low complexity" evidence="6">
    <location>
        <begin position="125"/>
        <end position="139"/>
    </location>
</feature>
<dbReference type="OrthoDB" id="361039at2759"/>
<feature type="compositionally biased region" description="Low complexity" evidence="6">
    <location>
        <begin position="806"/>
        <end position="818"/>
    </location>
</feature>
<feature type="region of interest" description="Disordered" evidence="6">
    <location>
        <begin position="514"/>
        <end position="569"/>
    </location>
</feature>
<evidence type="ECO:0000313" key="10">
    <source>
        <dbReference type="Proteomes" id="UP000028545"/>
    </source>
</evidence>
<dbReference type="RefSeq" id="XP_016638880.1">
    <property type="nucleotide sequence ID" value="XM_016784049.1"/>
</dbReference>
<feature type="region of interest" description="Disordered" evidence="6">
    <location>
        <begin position="1"/>
        <end position="46"/>
    </location>
</feature>
<keyword evidence="10" id="KW-1185">Reference proteome</keyword>
<feature type="compositionally biased region" description="Low complexity" evidence="6">
    <location>
        <begin position="24"/>
        <end position="33"/>
    </location>
</feature>
<dbReference type="Pfam" id="PF05057">
    <property type="entry name" value="DUF676"/>
    <property type="match status" value="1"/>
</dbReference>
<dbReference type="VEuPathDB" id="FungiDB:SAPIO_CDS10467"/>
<feature type="compositionally biased region" description="Pro residues" evidence="6">
    <location>
        <begin position="473"/>
        <end position="482"/>
    </location>
</feature>
<evidence type="ECO:0000256" key="5">
    <source>
        <dbReference type="ARBA" id="ARBA00023136"/>
    </source>
</evidence>
<dbReference type="GeneID" id="27719666"/>
<dbReference type="InterPro" id="IPR045863">
    <property type="entry name" value="CorA_TM1_TM2"/>
</dbReference>
<feature type="region of interest" description="Disordered" evidence="6">
    <location>
        <begin position="958"/>
        <end position="981"/>
    </location>
</feature>
<protein>
    <recommendedName>
        <fullName evidence="8">DUF676 domain-containing protein</fullName>
    </recommendedName>
</protein>
<evidence type="ECO:0000259" key="8">
    <source>
        <dbReference type="Pfam" id="PF05057"/>
    </source>
</evidence>
<dbReference type="KEGG" id="sapo:SAPIO_CDS10467"/>
<evidence type="ECO:0000256" key="4">
    <source>
        <dbReference type="ARBA" id="ARBA00022989"/>
    </source>
</evidence>
<keyword evidence="3 7" id="KW-0812">Transmembrane</keyword>
<comment type="caution">
    <text evidence="9">The sequence shown here is derived from an EMBL/GenBank/DDBJ whole genome shotgun (WGS) entry which is preliminary data.</text>
</comment>
<evidence type="ECO:0000256" key="2">
    <source>
        <dbReference type="ARBA" id="ARBA00007920"/>
    </source>
</evidence>
<dbReference type="InterPro" id="IPR002523">
    <property type="entry name" value="MgTranspt_CorA/ZnTranspt_ZntB"/>
</dbReference>
<feature type="compositionally biased region" description="Acidic residues" evidence="6">
    <location>
        <begin position="823"/>
        <end position="834"/>
    </location>
</feature>
<sequence>MMFGARADSEPILPSGDGPDRTKTSAPASAPTTENGEHANESQQTTRENYLVGEAIPSRGRFVQIDGSIGGSGYDETTVDVITVPCPGADPVETWSRDALVENYFGAPSMRSSQRSSDMRESQRSGRTGNSGNSSGNRTAQAAPSWVRLGVRKEAHHARVLMYAHGEIEEGTTLSKLADDLLRQVLDLRAMNNSSSRPLFFICHSIGGLVVKMALAKARRNSLYESILNDCYGAAFFATPHRGSTYLSMPDISSSIQSLLHLSQPLPRSITDELRPGHPLLLHIDEEFSILASDLQVWTFYETIESRICSQAESRPGEVSFTAPITSVKSAILGIRQETIYPLQSDHANCASFGKNNAQTMKLFLKTLARCIARADENSGGKSHTPLNLEQRVPIEVHGFYEDPVAMTNMETLTTIRAWSTRVALKDFLDKGPVECLNDRLNEVNDGEDPGPTEGQFLAARRRTTRLRESDFPSPPTTPPEPGENSLGIGQVYHGDERSANSETALLLSKAADMPEATPGKNSPDPEASSSEQRGREVNLIPDSVDAVRSRSTSGTRATRSKGSAVAVDSTRSRRRVALMRRFTDQFNAKWSGPLERSFFHGSPFAPNPEIPASDPLIPVFAKPDEKNRRFIWTHLPFTNPAWVKKVFETLQVKDGRDFTELVSPLSNRSSIVTMNEPTVYLFIPFLHFDSYKNLLRRRNLIQRRLRQGRARPVPQSVAKLDSIELQVIWEYLGYDPPVNCRRTLDQYGYPSLHDTRPRDDDQMLYKMTKERIALSDQVGPDTYENPGGGDGKSARGTGRETSSLNNANGSAAANTNAHGHEDDCECSDEETSAPEEDVLNGNVLMVDQLWMWVIGPNTLLTFFSRRESDPTEGPLYQQADLRDSIFNDVNSDVTRQCESALDMAALIALHAVTVLLDRASHPDLEVFRIFEEAISILTEKMTSSLKDFRTQGLRDVSHATDTDTDPKPLSTRDQSDRVLHENRDSTSALLELRDIEDELSTLHSLFDKQEKMIGIMRNVYLRADASPTGISFLTEALGRLAEYKQRTGEMIKRVRSTRDDYDKLLQMVQRQAQVDEVRLQRLQADVASSQSRSVMIFTVFTVIFLPLSFFTSLFGMNTQEWGGENFPSLRTICVVAIPSSAFLIGLALVTAWSTRVRRFFVFLATCYSVAQAAVAEAMDASVLLAPFRRWEDARRKAMREEAARRKKKAAAVSKRRRRFAKEMSADSQDFWERHRLEREHAYRIPVANRKSVTRERALARAKAEKKGVVGARG</sequence>
<dbReference type="PANTHER" id="PTHR47685">
    <property type="entry name" value="MAGNESIUM TRANSPORT PROTEIN CORA"/>
    <property type="match status" value="1"/>
</dbReference>
<dbReference type="EMBL" id="JOWA01000165">
    <property type="protein sequence ID" value="KEZ39081.1"/>
    <property type="molecule type" value="Genomic_DNA"/>
</dbReference>
<comment type="subcellular location">
    <subcellularLocation>
        <location evidence="1">Membrane</location>
        <topology evidence="1">Multi-pass membrane protein</topology>
    </subcellularLocation>
</comment>
<dbReference type="Gene3D" id="1.20.58.340">
    <property type="entry name" value="Magnesium transport protein CorA, transmembrane region"/>
    <property type="match status" value="1"/>
</dbReference>
<evidence type="ECO:0000256" key="3">
    <source>
        <dbReference type="ARBA" id="ARBA00022692"/>
    </source>
</evidence>
<dbReference type="Gene3D" id="3.40.50.1820">
    <property type="entry name" value="alpha/beta hydrolase"/>
    <property type="match status" value="1"/>
</dbReference>
<feature type="region of interest" description="Disordered" evidence="6">
    <location>
        <begin position="106"/>
        <end position="143"/>
    </location>
</feature>
<organism evidence="9 10">
    <name type="scientific">Pseudallescheria apiosperma</name>
    <name type="common">Scedosporium apiospermum</name>
    <dbReference type="NCBI Taxonomy" id="563466"/>
    <lineage>
        <taxon>Eukaryota</taxon>
        <taxon>Fungi</taxon>
        <taxon>Dikarya</taxon>
        <taxon>Ascomycota</taxon>
        <taxon>Pezizomycotina</taxon>
        <taxon>Sordariomycetes</taxon>
        <taxon>Hypocreomycetidae</taxon>
        <taxon>Microascales</taxon>
        <taxon>Microascaceae</taxon>
        <taxon>Scedosporium</taxon>
    </lineage>
</organism>
<dbReference type="GO" id="GO:0046873">
    <property type="term" value="F:metal ion transmembrane transporter activity"/>
    <property type="evidence" value="ECO:0007669"/>
    <property type="project" value="InterPro"/>
</dbReference>
<dbReference type="Pfam" id="PF01544">
    <property type="entry name" value="CorA"/>
    <property type="match status" value="1"/>
</dbReference>
<dbReference type="Proteomes" id="UP000028545">
    <property type="component" value="Unassembled WGS sequence"/>
</dbReference>
<feature type="compositionally biased region" description="Basic and acidic residues" evidence="6">
    <location>
        <begin position="958"/>
        <end position="967"/>
    </location>
</feature>
<evidence type="ECO:0000313" key="9">
    <source>
        <dbReference type="EMBL" id="KEZ39081.1"/>
    </source>
</evidence>
<proteinExistence type="inferred from homology"/>
<keyword evidence="4 7" id="KW-1133">Transmembrane helix</keyword>
<dbReference type="PANTHER" id="PTHR47685:SF1">
    <property type="entry name" value="MAGNESIUM TRANSPORT PROTEIN CORA"/>
    <property type="match status" value="1"/>
</dbReference>
<gene>
    <name evidence="9" type="ORF">SAPIO_CDS10467</name>
</gene>
<dbReference type="OMA" id="WTFYETI"/>
<comment type="similarity">
    <text evidence="2">Belongs to the putative lipase ROG1 family.</text>
</comment>